<comment type="catalytic activity">
    <reaction evidence="1">
        <text>ATP + protein L-histidine = ADP + protein N-phospho-L-histidine.</text>
        <dbReference type="EC" id="2.7.13.3"/>
    </reaction>
</comment>
<evidence type="ECO:0000256" key="11">
    <source>
        <dbReference type="ARBA" id="ARBA00022989"/>
    </source>
</evidence>
<dbReference type="Gene3D" id="1.10.8.500">
    <property type="entry name" value="HAMP domain in histidine kinase"/>
    <property type="match status" value="1"/>
</dbReference>
<dbReference type="EC" id="2.7.13.3" evidence="3"/>
<dbReference type="Gene3D" id="3.30.565.10">
    <property type="entry name" value="Histidine kinase-like ATPase, C-terminal domain"/>
    <property type="match status" value="1"/>
</dbReference>
<keyword evidence="7 14" id="KW-0812">Transmembrane</keyword>
<evidence type="ECO:0000256" key="4">
    <source>
        <dbReference type="ARBA" id="ARBA00022475"/>
    </source>
</evidence>
<dbReference type="GO" id="GO:0005524">
    <property type="term" value="F:ATP binding"/>
    <property type="evidence" value="ECO:0007669"/>
    <property type="project" value="UniProtKB-KW"/>
</dbReference>
<keyword evidence="4" id="KW-1003">Cell membrane</keyword>
<keyword evidence="13 14" id="KW-0472">Membrane</keyword>
<dbReference type="SMART" id="SM00388">
    <property type="entry name" value="HisKA"/>
    <property type="match status" value="1"/>
</dbReference>
<dbReference type="InterPro" id="IPR003594">
    <property type="entry name" value="HATPase_dom"/>
</dbReference>
<dbReference type="Pfam" id="PF00672">
    <property type="entry name" value="HAMP"/>
    <property type="match status" value="1"/>
</dbReference>
<dbReference type="InterPro" id="IPR004358">
    <property type="entry name" value="Sig_transdc_His_kin-like_C"/>
</dbReference>
<evidence type="ECO:0000256" key="2">
    <source>
        <dbReference type="ARBA" id="ARBA00004651"/>
    </source>
</evidence>
<evidence type="ECO:0000256" key="7">
    <source>
        <dbReference type="ARBA" id="ARBA00022692"/>
    </source>
</evidence>
<dbReference type="Gene3D" id="1.10.287.130">
    <property type="match status" value="1"/>
</dbReference>
<dbReference type="SUPFAM" id="SSF55874">
    <property type="entry name" value="ATPase domain of HSP90 chaperone/DNA topoisomerase II/histidine kinase"/>
    <property type="match status" value="1"/>
</dbReference>
<keyword evidence="10" id="KW-0067">ATP-binding</keyword>
<proteinExistence type="predicted"/>
<dbReference type="AlphaFoldDB" id="A0A0P0KTF6"/>
<feature type="domain" description="Histidine kinase" evidence="15">
    <location>
        <begin position="258"/>
        <end position="472"/>
    </location>
</feature>
<name>A0A0P0KTF6_9GAMM</name>
<dbReference type="EMBL" id="KT428295">
    <property type="protein sequence ID" value="ALK44241.1"/>
    <property type="molecule type" value="Genomic_DNA"/>
</dbReference>
<feature type="domain" description="HAMP" evidence="16">
    <location>
        <begin position="196"/>
        <end position="250"/>
    </location>
</feature>
<sequence length="472" mass="53475">MQPSTKIKALFSSFSIKLFVWFWLIAITSIFSTRFISHQLSSDTYNRVVSQAPLHNELRQLHNTARKIERSKIKNLDQLLQTKQQRFIKGPFNLWFKSIDTNSTVYSLFRLPPKHQQVVTRYLNEQVFDKAITSVFPHTRLVGPVLIKINKQNYQLFISRKQHRRNFGQLVQDLPSWARVTIPIFISFILCLLLARSFSKPIATIKKAATELGKGNLATRVTGITKRNDELGQLAKSFNQMAEQLQQNQSAQQRLLGDVSHELRSPMTRLQMALGLAQQDSTTQAARQQYLQRCQLEIERLNQMIEDALALSRLENTLQTIEKKHLNFTALIERIIHQEQFVANEKSITIVLDSNVIVELVGNHNLLFSAISNVVTNAVKYSPEHSTVKATLSLNNQLVSLVICDNGIGVPPASLTELFTPFYRVNLARDRKTGGTGLGLAIAKQAIMAHQGNIFAKNNENKGLSVTIQLPL</sequence>
<keyword evidence="9 17" id="KW-0418">Kinase</keyword>
<dbReference type="CDD" id="cd06225">
    <property type="entry name" value="HAMP"/>
    <property type="match status" value="1"/>
</dbReference>
<dbReference type="PRINTS" id="PR00344">
    <property type="entry name" value="BCTRLSENSOR"/>
</dbReference>
<evidence type="ECO:0000256" key="9">
    <source>
        <dbReference type="ARBA" id="ARBA00022777"/>
    </source>
</evidence>
<dbReference type="SMART" id="SM00304">
    <property type="entry name" value="HAMP"/>
    <property type="match status" value="1"/>
</dbReference>
<dbReference type="PROSITE" id="PS50885">
    <property type="entry name" value="HAMP"/>
    <property type="match status" value="1"/>
</dbReference>
<keyword evidence="11 14" id="KW-1133">Transmembrane helix</keyword>
<dbReference type="InterPro" id="IPR003660">
    <property type="entry name" value="HAMP_dom"/>
</dbReference>
<evidence type="ECO:0000256" key="5">
    <source>
        <dbReference type="ARBA" id="ARBA00022553"/>
    </source>
</evidence>
<accession>A0A0P0KTF6</accession>
<evidence type="ECO:0000256" key="10">
    <source>
        <dbReference type="ARBA" id="ARBA00022840"/>
    </source>
</evidence>
<dbReference type="PANTHER" id="PTHR45528:SF1">
    <property type="entry name" value="SENSOR HISTIDINE KINASE CPXA"/>
    <property type="match status" value="1"/>
</dbReference>
<keyword evidence="8" id="KW-0547">Nucleotide-binding</keyword>
<evidence type="ECO:0000256" key="6">
    <source>
        <dbReference type="ARBA" id="ARBA00022679"/>
    </source>
</evidence>
<evidence type="ECO:0000256" key="13">
    <source>
        <dbReference type="ARBA" id="ARBA00023136"/>
    </source>
</evidence>
<dbReference type="FunFam" id="3.30.565.10:FF:000006">
    <property type="entry name" value="Sensor histidine kinase WalK"/>
    <property type="match status" value="1"/>
</dbReference>
<dbReference type="PROSITE" id="PS50109">
    <property type="entry name" value="HIS_KIN"/>
    <property type="match status" value="1"/>
</dbReference>
<evidence type="ECO:0000256" key="12">
    <source>
        <dbReference type="ARBA" id="ARBA00023012"/>
    </source>
</evidence>
<protein>
    <recommendedName>
        <fullName evidence="3">histidine kinase</fullName>
        <ecNumber evidence="3">2.7.13.3</ecNumber>
    </recommendedName>
</protein>
<dbReference type="InterPro" id="IPR050398">
    <property type="entry name" value="HssS/ArlS-like"/>
</dbReference>
<reference evidence="17" key="1">
    <citation type="submission" date="2015-08" db="EMBL/GenBank/DDBJ databases">
        <title>Partial sequence of psychrophilic Colwellia sp.</title>
        <authorList>
            <person name="Pankowski J.A."/>
            <person name="Leong J.S."/>
            <person name="Nano F.E."/>
        </authorList>
    </citation>
    <scope>NUCLEOTIDE SEQUENCE</scope>
    <source>
        <strain evidence="17">C1</strain>
    </source>
</reference>
<organism evidence="17">
    <name type="scientific">Colwellia sp. C1</name>
    <dbReference type="NCBI Taxonomy" id="1737566"/>
    <lineage>
        <taxon>Bacteria</taxon>
        <taxon>Pseudomonadati</taxon>
        <taxon>Pseudomonadota</taxon>
        <taxon>Gammaproteobacteria</taxon>
        <taxon>Alteromonadales</taxon>
        <taxon>Colwelliaceae</taxon>
        <taxon>Colwellia</taxon>
    </lineage>
</organism>
<dbReference type="GO" id="GO:0005886">
    <property type="term" value="C:plasma membrane"/>
    <property type="evidence" value="ECO:0007669"/>
    <property type="project" value="UniProtKB-SubCell"/>
</dbReference>
<evidence type="ECO:0000256" key="3">
    <source>
        <dbReference type="ARBA" id="ARBA00012438"/>
    </source>
</evidence>
<keyword evidence="6" id="KW-0808">Transferase</keyword>
<dbReference type="Pfam" id="PF00512">
    <property type="entry name" value="HisKA"/>
    <property type="match status" value="1"/>
</dbReference>
<evidence type="ECO:0000313" key="17">
    <source>
        <dbReference type="EMBL" id="ALK44241.1"/>
    </source>
</evidence>
<dbReference type="InterPro" id="IPR003661">
    <property type="entry name" value="HisK_dim/P_dom"/>
</dbReference>
<dbReference type="Pfam" id="PF02518">
    <property type="entry name" value="HATPase_c"/>
    <property type="match status" value="1"/>
</dbReference>
<dbReference type="InterPro" id="IPR036890">
    <property type="entry name" value="HATPase_C_sf"/>
</dbReference>
<dbReference type="SUPFAM" id="SSF47384">
    <property type="entry name" value="Homodimeric domain of signal transducing histidine kinase"/>
    <property type="match status" value="1"/>
</dbReference>
<evidence type="ECO:0000259" key="15">
    <source>
        <dbReference type="PROSITE" id="PS50109"/>
    </source>
</evidence>
<feature type="transmembrane region" description="Helical" evidence="14">
    <location>
        <begin position="20"/>
        <end position="37"/>
    </location>
</feature>
<dbReference type="SMART" id="SM00387">
    <property type="entry name" value="HATPase_c"/>
    <property type="match status" value="1"/>
</dbReference>
<dbReference type="InterPro" id="IPR005467">
    <property type="entry name" value="His_kinase_dom"/>
</dbReference>
<evidence type="ECO:0000259" key="16">
    <source>
        <dbReference type="PROSITE" id="PS50885"/>
    </source>
</evidence>
<keyword evidence="12" id="KW-0902">Two-component regulatory system</keyword>
<dbReference type="CDD" id="cd00082">
    <property type="entry name" value="HisKA"/>
    <property type="match status" value="1"/>
</dbReference>
<dbReference type="GO" id="GO:0000155">
    <property type="term" value="F:phosphorelay sensor kinase activity"/>
    <property type="evidence" value="ECO:0007669"/>
    <property type="project" value="InterPro"/>
</dbReference>
<evidence type="ECO:0000256" key="14">
    <source>
        <dbReference type="SAM" id="Phobius"/>
    </source>
</evidence>
<dbReference type="SUPFAM" id="SSF158472">
    <property type="entry name" value="HAMP domain-like"/>
    <property type="match status" value="1"/>
</dbReference>
<evidence type="ECO:0000256" key="1">
    <source>
        <dbReference type="ARBA" id="ARBA00000085"/>
    </source>
</evidence>
<evidence type="ECO:0000256" key="8">
    <source>
        <dbReference type="ARBA" id="ARBA00022741"/>
    </source>
</evidence>
<dbReference type="PANTHER" id="PTHR45528">
    <property type="entry name" value="SENSOR HISTIDINE KINASE CPXA"/>
    <property type="match status" value="1"/>
</dbReference>
<dbReference type="InterPro" id="IPR036097">
    <property type="entry name" value="HisK_dim/P_sf"/>
</dbReference>
<comment type="subcellular location">
    <subcellularLocation>
        <location evidence="2">Cell membrane</location>
        <topology evidence="2">Multi-pass membrane protein</topology>
    </subcellularLocation>
</comment>
<keyword evidence="5" id="KW-0597">Phosphoprotein</keyword>